<dbReference type="Gene3D" id="3.30.2010.10">
    <property type="entry name" value="Metalloproteases ('zincins'), catalytic domain"/>
    <property type="match status" value="1"/>
</dbReference>
<keyword evidence="5 6" id="KW-0482">Metalloprotease</keyword>
<dbReference type="PANTHER" id="PTHR22726">
    <property type="entry name" value="METALLOENDOPEPTIDASE OMA1"/>
    <property type="match status" value="1"/>
</dbReference>
<sequence length="249" mass="26807">MKLARLILPCCLLLLPAWPAQAVDLTSAIGAALKLLTASTLSDDNARTLALDSIHATDAKNHVAPPSNPYSKRLARVTRDFQNEDGLALNFKVYLTKDVNASCSADGSVRVYSGLMDMMNDDELRFVLGHEIGHARLGHTRKQLQLAYATSALRDAAAATGNQAAVQLSQSAVGDLAETLLHAQFSQSEETEADEYGVHFLRLHGFKLQGALSAMSKIQTLSDDHSWLADHPASSDRLAHLQQLVGAAP</sequence>
<evidence type="ECO:0000256" key="2">
    <source>
        <dbReference type="ARBA" id="ARBA00022723"/>
    </source>
</evidence>
<feature type="signal peptide" evidence="7">
    <location>
        <begin position="1"/>
        <end position="22"/>
    </location>
</feature>
<keyword evidence="10" id="KW-1185">Reference proteome</keyword>
<comment type="cofactor">
    <cofactor evidence="6">
        <name>Zn(2+)</name>
        <dbReference type="ChEBI" id="CHEBI:29105"/>
    </cofactor>
    <text evidence="6">Binds 1 zinc ion per subunit.</text>
</comment>
<dbReference type="AlphaFoldDB" id="A0A4R7AYR8"/>
<reference evidence="9 10" key="1">
    <citation type="submission" date="2019-03" db="EMBL/GenBank/DDBJ databases">
        <title>Genomic Encyclopedia of Type Strains, Phase III (KMG-III): the genomes of soil and plant-associated and newly described type strains.</title>
        <authorList>
            <person name="Whitman W."/>
        </authorList>
    </citation>
    <scope>NUCLEOTIDE SEQUENCE [LARGE SCALE GENOMIC DNA]</scope>
    <source>
        <strain evidence="9 10">CECT 8976</strain>
    </source>
</reference>
<dbReference type="GO" id="GO:0004222">
    <property type="term" value="F:metalloendopeptidase activity"/>
    <property type="evidence" value="ECO:0007669"/>
    <property type="project" value="InterPro"/>
</dbReference>
<evidence type="ECO:0000313" key="10">
    <source>
        <dbReference type="Proteomes" id="UP000295611"/>
    </source>
</evidence>
<dbReference type="GO" id="GO:0046872">
    <property type="term" value="F:metal ion binding"/>
    <property type="evidence" value="ECO:0007669"/>
    <property type="project" value="UniProtKB-KW"/>
</dbReference>
<gene>
    <name evidence="9" type="ORF">DFP86_115114</name>
</gene>
<dbReference type="OrthoDB" id="9810445at2"/>
<evidence type="ECO:0000256" key="1">
    <source>
        <dbReference type="ARBA" id="ARBA00022670"/>
    </source>
</evidence>
<dbReference type="InterPro" id="IPR051156">
    <property type="entry name" value="Mito/Outer_Membr_Metalloprot"/>
</dbReference>
<accession>A0A4R7AYR8</accession>
<keyword evidence="1 6" id="KW-0645">Protease</keyword>
<comment type="similarity">
    <text evidence="6">Belongs to the peptidase M48 family.</text>
</comment>
<keyword evidence="4 6" id="KW-0862">Zinc</keyword>
<evidence type="ECO:0000313" key="9">
    <source>
        <dbReference type="EMBL" id="TDR73082.1"/>
    </source>
</evidence>
<feature type="domain" description="Peptidase M48" evidence="8">
    <location>
        <begin position="91"/>
        <end position="244"/>
    </location>
</feature>
<evidence type="ECO:0000256" key="5">
    <source>
        <dbReference type="ARBA" id="ARBA00023049"/>
    </source>
</evidence>
<organism evidence="9 10">
    <name type="scientific">Paludibacterium purpuratum</name>
    <dbReference type="NCBI Taxonomy" id="1144873"/>
    <lineage>
        <taxon>Bacteria</taxon>
        <taxon>Pseudomonadati</taxon>
        <taxon>Pseudomonadota</taxon>
        <taxon>Betaproteobacteria</taxon>
        <taxon>Neisseriales</taxon>
        <taxon>Chromobacteriaceae</taxon>
        <taxon>Paludibacterium</taxon>
    </lineage>
</organism>
<evidence type="ECO:0000256" key="6">
    <source>
        <dbReference type="RuleBase" id="RU003983"/>
    </source>
</evidence>
<evidence type="ECO:0000256" key="3">
    <source>
        <dbReference type="ARBA" id="ARBA00022801"/>
    </source>
</evidence>
<dbReference type="GO" id="GO:0051603">
    <property type="term" value="P:proteolysis involved in protein catabolic process"/>
    <property type="evidence" value="ECO:0007669"/>
    <property type="project" value="TreeGrafter"/>
</dbReference>
<dbReference type="PANTHER" id="PTHR22726:SF8">
    <property type="entry name" value="METALLOPROTEASE YCAL"/>
    <property type="match status" value="1"/>
</dbReference>
<dbReference type="EMBL" id="SNZP01000015">
    <property type="protein sequence ID" value="TDR73082.1"/>
    <property type="molecule type" value="Genomic_DNA"/>
</dbReference>
<keyword evidence="3 6" id="KW-0378">Hydrolase</keyword>
<keyword evidence="2" id="KW-0479">Metal-binding</keyword>
<dbReference type="Pfam" id="PF01435">
    <property type="entry name" value="Peptidase_M48"/>
    <property type="match status" value="1"/>
</dbReference>
<dbReference type="Proteomes" id="UP000295611">
    <property type="component" value="Unassembled WGS sequence"/>
</dbReference>
<evidence type="ECO:0000259" key="8">
    <source>
        <dbReference type="Pfam" id="PF01435"/>
    </source>
</evidence>
<dbReference type="InterPro" id="IPR001915">
    <property type="entry name" value="Peptidase_M48"/>
</dbReference>
<dbReference type="GO" id="GO:0016020">
    <property type="term" value="C:membrane"/>
    <property type="evidence" value="ECO:0007669"/>
    <property type="project" value="TreeGrafter"/>
</dbReference>
<dbReference type="RefSeq" id="WP_133683374.1">
    <property type="nucleotide sequence ID" value="NZ_SNZP01000015.1"/>
</dbReference>
<keyword evidence="7" id="KW-0732">Signal</keyword>
<feature type="chain" id="PRO_5021016879" evidence="7">
    <location>
        <begin position="23"/>
        <end position="249"/>
    </location>
</feature>
<proteinExistence type="inferred from homology"/>
<name>A0A4R7AYR8_9NEIS</name>
<comment type="caution">
    <text evidence="9">The sequence shown here is derived from an EMBL/GenBank/DDBJ whole genome shotgun (WGS) entry which is preliminary data.</text>
</comment>
<evidence type="ECO:0000256" key="4">
    <source>
        <dbReference type="ARBA" id="ARBA00022833"/>
    </source>
</evidence>
<protein>
    <submittedName>
        <fullName evidence="9">Putative metalloprotease</fullName>
    </submittedName>
</protein>
<evidence type="ECO:0000256" key="7">
    <source>
        <dbReference type="SAM" id="SignalP"/>
    </source>
</evidence>